<dbReference type="PANTHER" id="PTHR30050:SF8">
    <property type="entry name" value="PRIMOSOMAL PROTEIN DNAI"/>
    <property type="match status" value="1"/>
</dbReference>
<dbReference type="FunFam" id="3.40.50.300:FF:000880">
    <property type="entry name" value="Primosomal protein DnaI"/>
    <property type="match status" value="1"/>
</dbReference>
<evidence type="ECO:0000313" key="2">
    <source>
        <dbReference type="EMBL" id="OCA92293.1"/>
    </source>
</evidence>
<dbReference type="InterPro" id="IPR003593">
    <property type="entry name" value="AAA+_ATPase"/>
</dbReference>
<dbReference type="GO" id="GO:0006260">
    <property type="term" value="P:DNA replication"/>
    <property type="evidence" value="ECO:0007669"/>
    <property type="project" value="TreeGrafter"/>
</dbReference>
<dbReference type="Pfam" id="PF00308">
    <property type="entry name" value="Bac_DnaA"/>
    <property type="match status" value="1"/>
</dbReference>
<dbReference type="RefSeq" id="WP_065408814.1">
    <property type="nucleotide sequence ID" value="NZ_MAYT01000001.1"/>
</dbReference>
<evidence type="ECO:0000313" key="3">
    <source>
        <dbReference type="Proteomes" id="UP000092578"/>
    </source>
</evidence>
<feature type="domain" description="AAA+ ATPase" evidence="1">
    <location>
        <begin position="160"/>
        <end position="289"/>
    </location>
</feature>
<protein>
    <submittedName>
        <fullName evidence="2">Primosomal protein DnaI</fullName>
    </submittedName>
</protein>
<dbReference type="SMART" id="SM00382">
    <property type="entry name" value="AAA"/>
    <property type="match status" value="1"/>
</dbReference>
<sequence length="310" mass="36157">MKRIGETLNKLKQSPDFKSRYEQTRREILNDPAVYAFLQEHQDDITPDVLDKHLMKLYEYKTQSFSCEKCPSLQECVNVMKGFEPKLVWRRGGIDIDYHRCPRKIRDDEQRKNEKLIKSLYVPKDILNARFSDLDFNDLGRIPAINLARQFTKDYVEGSEMKGLFIHGLFGVGKSYLLGAIANELADKDVSSLIIYFPEFVREMKQSLNDQSINEKLELVKKASVLMVDDIGAEAMSSWMRDEILGTILQFRMLEGLPTFFTSNFSYKELEHHLAHSQRGEREEMKAKRVMERIQSLTTPVEMKGTNRRK</sequence>
<keyword evidence="3" id="KW-1185">Reference proteome</keyword>
<dbReference type="InterPro" id="IPR009928">
    <property type="entry name" value="DnaI_N"/>
</dbReference>
<dbReference type="Gene3D" id="3.40.50.300">
    <property type="entry name" value="P-loop containing nucleotide triphosphate hydrolases"/>
    <property type="match status" value="1"/>
</dbReference>
<evidence type="ECO:0000259" key="1">
    <source>
        <dbReference type="SMART" id="SM00382"/>
    </source>
</evidence>
<dbReference type="AlphaFoldDB" id="A0A1B9B884"/>
<dbReference type="PANTHER" id="PTHR30050">
    <property type="entry name" value="CHROMOSOMAL REPLICATION INITIATOR PROTEIN DNAA"/>
    <property type="match status" value="1"/>
</dbReference>
<dbReference type="InterPro" id="IPR027417">
    <property type="entry name" value="P-loop_NTPase"/>
</dbReference>
<dbReference type="InterPro" id="IPR013317">
    <property type="entry name" value="DnaA_dom"/>
</dbReference>
<dbReference type="SUPFAM" id="SSF52540">
    <property type="entry name" value="P-loop containing nucleoside triphosphate hydrolases"/>
    <property type="match status" value="1"/>
</dbReference>
<dbReference type="Proteomes" id="UP000092578">
    <property type="component" value="Unassembled WGS sequence"/>
</dbReference>
<dbReference type="Pfam" id="PF07319">
    <property type="entry name" value="DnaI_N"/>
    <property type="match status" value="1"/>
</dbReference>
<dbReference type="CDD" id="cd00009">
    <property type="entry name" value="AAA"/>
    <property type="match status" value="1"/>
</dbReference>
<dbReference type="NCBIfam" id="NF006505">
    <property type="entry name" value="PRK08939.1"/>
    <property type="match status" value="1"/>
</dbReference>
<comment type="caution">
    <text evidence="2">The sequence shown here is derived from an EMBL/GenBank/DDBJ whole genome shotgun (WGS) entry which is preliminary data.</text>
</comment>
<dbReference type="EMBL" id="MAYT01000001">
    <property type="protein sequence ID" value="OCA92293.1"/>
    <property type="molecule type" value="Genomic_DNA"/>
</dbReference>
<organism evidence="2 3">
    <name type="scientific">Pseudobacillus wudalianchiensis</name>
    <dbReference type="NCBI Taxonomy" id="1743143"/>
    <lineage>
        <taxon>Bacteria</taxon>
        <taxon>Bacillati</taxon>
        <taxon>Bacillota</taxon>
        <taxon>Bacilli</taxon>
        <taxon>Bacillales</taxon>
        <taxon>Bacillaceae</taxon>
        <taxon>Pseudobacillus</taxon>
    </lineage>
</organism>
<gene>
    <name evidence="2" type="ORF">A8F95_00780</name>
</gene>
<proteinExistence type="predicted"/>
<accession>A0A1B9B884</accession>
<reference evidence="3" key="1">
    <citation type="submission" date="2016-05" db="EMBL/GenBank/DDBJ databases">
        <authorList>
            <person name="Liu B."/>
            <person name="Wang J."/>
            <person name="Zhu Y."/>
            <person name="Liu G."/>
            <person name="Chen Q."/>
            <person name="Chen Z."/>
            <person name="Lan J."/>
            <person name="Che J."/>
            <person name="Ge C."/>
            <person name="Shi H."/>
            <person name="Pan Z."/>
            <person name="Liu X."/>
        </authorList>
    </citation>
    <scope>NUCLEOTIDE SEQUENCE [LARGE SCALE GENOMIC DNA]</scope>
    <source>
        <strain evidence="3">FJAT-27215</strain>
    </source>
</reference>
<name>A0A1B9B884_9BACI</name>